<reference evidence="13 14" key="1">
    <citation type="submission" date="2022-05" db="EMBL/GenBank/DDBJ databases">
        <authorList>
            <consortium name="Genoscope - CEA"/>
            <person name="William W."/>
        </authorList>
    </citation>
    <scope>NUCLEOTIDE SEQUENCE [LARGE SCALE GENOMIC DNA]</scope>
</reference>
<feature type="domain" description="G-protein coupled receptors family 1 profile" evidence="12">
    <location>
        <begin position="21"/>
        <end position="271"/>
    </location>
</feature>
<accession>A0ABN8SAT6</accession>
<feature type="transmembrane region" description="Helical" evidence="11">
    <location>
        <begin position="311"/>
        <end position="331"/>
    </location>
</feature>
<feature type="transmembrane region" description="Helical" evidence="11">
    <location>
        <begin position="12"/>
        <end position="30"/>
    </location>
</feature>
<evidence type="ECO:0000256" key="6">
    <source>
        <dbReference type="ARBA" id="ARBA00023136"/>
    </source>
</evidence>
<comment type="subcellular location">
    <subcellularLocation>
        <location evidence="1">Cell membrane</location>
        <topology evidence="1">Multi-pass membrane protein</topology>
    </subcellularLocation>
</comment>
<evidence type="ECO:0000256" key="7">
    <source>
        <dbReference type="ARBA" id="ARBA00023170"/>
    </source>
</evidence>
<feature type="transmembrane region" description="Helical" evidence="11">
    <location>
        <begin position="42"/>
        <end position="65"/>
    </location>
</feature>
<keyword evidence="8" id="KW-0325">Glycoprotein</keyword>
<dbReference type="PROSITE" id="PS50262">
    <property type="entry name" value="G_PROTEIN_RECEP_F1_2"/>
    <property type="match status" value="2"/>
</dbReference>
<evidence type="ECO:0000256" key="3">
    <source>
        <dbReference type="ARBA" id="ARBA00022692"/>
    </source>
</evidence>
<dbReference type="InterPro" id="IPR000276">
    <property type="entry name" value="GPCR_Rhodpsn"/>
</dbReference>
<dbReference type="Pfam" id="PF00001">
    <property type="entry name" value="7tm_1"/>
    <property type="match status" value="2"/>
</dbReference>
<dbReference type="Proteomes" id="UP001159427">
    <property type="component" value="Unassembled WGS sequence"/>
</dbReference>
<evidence type="ECO:0000256" key="5">
    <source>
        <dbReference type="ARBA" id="ARBA00023040"/>
    </source>
</evidence>
<evidence type="ECO:0000256" key="11">
    <source>
        <dbReference type="SAM" id="Phobius"/>
    </source>
</evidence>
<feature type="non-terminal residue" evidence="13">
    <location>
        <position position="584"/>
    </location>
</feature>
<feature type="transmembrane region" description="Helical" evidence="11">
    <location>
        <begin position="122"/>
        <end position="143"/>
    </location>
</feature>
<feature type="transmembrane region" description="Helical" evidence="11">
    <location>
        <begin position="430"/>
        <end position="450"/>
    </location>
</feature>
<comment type="similarity">
    <text evidence="10">Belongs to the G-protein coupled receptor 1 family.</text>
</comment>
<organism evidence="13 14">
    <name type="scientific">Porites evermanni</name>
    <dbReference type="NCBI Taxonomy" id="104178"/>
    <lineage>
        <taxon>Eukaryota</taxon>
        <taxon>Metazoa</taxon>
        <taxon>Cnidaria</taxon>
        <taxon>Anthozoa</taxon>
        <taxon>Hexacorallia</taxon>
        <taxon>Scleractinia</taxon>
        <taxon>Fungiina</taxon>
        <taxon>Poritidae</taxon>
        <taxon>Porites</taxon>
    </lineage>
</organism>
<gene>
    <name evidence="13" type="ORF">PEVE_00018461</name>
</gene>
<feature type="transmembrane region" description="Helical" evidence="11">
    <location>
        <begin position="77"/>
        <end position="101"/>
    </location>
</feature>
<dbReference type="Gene3D" id="1.20.1070.10">
    <property type="entry name" value="Rhodopsin 7-helix transmembrane proteins"/>
    <property type="match status" value="2"/>
</dbReference>
<dbReference type="PANTHER" id="PTHR24246">
    <property type="entry name" value="OLFACTORY RECEPTOR AND ADENOSINE RECEPTOR"/>
    <property type="match status" value="1"/>
</dbReference>
<dbReference type="PRINTS" id="PR00237">
    <property type="entry name" value="GPCRRHODOPSN"/>
</dbReference>
<dbReference type="PROSITE" id="PS00237">
    <property type="entry name" value="G_PROTEIN_RECEP_F1_1"/>
    <property type="match status" value="1"/>
</dbReference>
<evidence type="ECO:0000256" key="10">
    <source>
        <dbReference type="RuleBase" id="RU000688"/>
    </source>
</evidence>
<keyword evidence="3 10" id="KW-0812">Transmembrane</keyword>
<evidence type="ECO:0000256" key="2">
    <source>
        <dbReference type="ARBA" id="ARBA00022475"/>
    </source>
</evidence>
<evidence type="ECO:0000313" key="14">
    <source>
        <dbReference type="Proteomes" id="UP001159427"/>
    </source>
</evidence>
<keyword evidence="9 10" id="KW-0807">Transducer</keyword>
<feature type="transmembrane region" description="Helical" evidence="11">
    <location>
        <begin position="211"/>
        <end position="235"/>
    </location>
</feature>
<feature type="transmembrane region" description="Helical" evidence="11">
    <location>
        <begin position="490"/>
        <end position="508"/>
    </location>
</feature>
<feature type="domain" description="G-protein coupled receptors family 1 profile" evidence="12">
    <location>
        <begin position="289"/>
        <end position="551"/>
    </location>
</feature>
<evidence type="ECO:0000313" key="13">
    <source>
        <dbReference type="EMBL" id="CAH3188345.1"/>
    </source>
</evidence>
<name>A0ABN8SAT6_9CNID</name>
<comment type="caution">
    <text evidence="13">The sequence shown here is derived from an EMBL/GenBank/DDBJ whole genome shotgun (WGS) entry which is preliminary data.</text>
</comment>
<proteinExistence type="inferred from homology"/>
<protein>
    <recommendedName>
        <fullName evidence="12">G-protein coupled receptors family 1 profile domain-containing protein</fullName>
    </recommendedName>
</protein>
<dbReference type="PANTHER" id="PTHR24246:SF27">
    <property type="entry name" value="ADENOSINE RECEPTOR, ISOFORM A"/>
    <property type="match status" value="1"/>
</dbReference>
<keyword evidence="5 10" id="KW-0297">G-protein coupled receptor</keyword>
<dbReference type="CDD" id="cd00637">
    <property type="entry name" value="7tm_classA_rhodopsin-like"/>
    <property type="match status" value="2"/>
</dbReference>
<evidence type="ECO:0000256" key="8">
    <source>
        <dbReference type="ARBA" id="ARBA00023180"/>
    </source>
</evidence>
<keyword evidence="14" id="KW-1185">Reference proteome</keyword>
<feature type="transmembrane region" description="Helical" evidence="11">
    <location>
        <begin position="343"/>
        <end position="367"/>
    </location>
</feature>
<dbReference type="SUPFAM" id="SSF81321">
    <property type="entry name" value="Family A G protein-coupled receptor-like"/>
    <property type="match status" value="2"/>
</dbReference>
<feature type="transmembrane region" description="Helical" evidence="11">
    <location>
        <begin position="155"/>
        <end position="180"/>
    </location>
</feature>
<evidence type="ECO:0000259" key="12">
    <source>
        <dbReference type="PROSITE" id="PS50262"/>
    </source>
</evidence>
<sequence>MKPDYQVICEVLPIAIVIVLVNSLVFYLFAKCKSLRTPTNCLLLSLSLCDFMTGFIAIPLFLTLVMRVMKPPASVNFGFFVLIFNNVLVISASYHILAITLERYFLIVKPFTHRRLTKKSMFKVALAVWFVSAVIASMPYAWFSKKLTDRYKKIQFGYVTFCLTFVFLVPCILIMVSQFAMFRTIAKRGRCALPVRGGTNQRNVRQEKKCLIVFALMAFMYAACWLPWFVLSLWFSVWFPLSDETFAVLDYLSKVFAIFRFVTSAANPVLYTFFKRDFLDAFKKLYYRVNSVVFYLFIKEKRLRKQPTNHLLLSLAVCDLMNGILNIPIFLIRTFSSPGKISLGFFVVVFHNMVLVLVVYHILTITLDRYYAITRPFRHRQVTKKSTLKIILGTWMVGILIAFLPLTWWWEFLSSGGAILDNTTLKIQAGYTVVCLILVFLFPYISITYLQVAIFRKINQGVYNLAIADGKFDHRNSFIHGGNVHNMRRCLIIFTVMALVNLVCWFPWYTLSIINSLWFSISEEMRTALMQCSHAFLIIRYLTSIANPVLYILFKRDFQKALKTFLLGRRTQLDSRSSTRPISI</sequence>
<evidence type="ECO:0000256" key="9">
    <source>
        <dbReference type="ARBA" id="ARBA00023224"/>
    </source>
</evidence>
<dbReference type="SMART" id="SM01381">
    <property type="entry name" value="7TM_GPCR_Srsx"/>
    <property type="match status" value="1"/>
</dbReference>
<feature type="transmembrane region" description="Helical" evidence="11">
    <location>
        <begin position="255"/>
        <end position="274"/>
    </location>
</feature>
<feature type="transmembrane region" description="Helical" evidence="11">
    <location>
        <begin position="528"/>
        <end position="554"/>
    </location>
</feature>
<dbReference type="EMBL" id="CALNXI010002500">
    <property type="protein sequence ID" value="CAH3188345.1"/>
    <property type="molecule type" value="Genomic_DNA"/>
</dbReference>
<keyword evidence="2" id="KW-1003">Cell membrane</keyword>
<evidence type="ECO:0000256" key="1">
    <source>
        <dbReference type="ARBA" id="ARBA00004651"/>
    </source>
</evidence>
<keyword evidence="4 11" id="KW-1133">Transmembrane helix</keyword>
<feature type="transmembrane region" description="Helical" evidence="11">
    <location>
        <begin position="388"/>
        <end position="410"/>
    </location>
</feature>
<keyword evidence="6 11" id="KW-0472">Membrane</keyword>
<keyword evidence="7 10" id="KW-0675">Receptor</keyword>
<dbReference type="InterPro" id="IPR017452">
    <property type="entry name" value="GPCR_Rhodpsn_7TM"/>
</dbReference>
<evidence type="ECO:0000256" key="4">
    <source>
        <dbReference type="ARBA" id="ARBA00022989"/>
    </source>
</evidence>